<evidence type="ECO:0000313" key="2">
    <source>
        <dbReference type="Proteomes" id="UP001521785"/>
    </source>
</evidence>
<gene>
    <name evidence="1" type="ORF">SLS60_009558</name>
</gene>
<dbReference type="EMBL" id="JAKJXO020000015">
    <property type="protein sequence ID" value="KAL1595868.1"/>
    <property type="molecule type" value="Genomic_DNA"/>
</dbReference>
<accession>A0ABR3QUM7</accession>
<sequence length="187" mass="21092">MPAVDNMSPLSVREEQVFLNTAFEELSAFEQPNLDRDDLCSDTDIHDTVMNHIRELGHNATYTRWYWQNRGEKWVPCYIVTKDLVDTVGEDKIEKDLLQHKLKDDEKLDERKKKDTGRIEVVTTIDAKGCANVVAKMDAEGNTKVEVNAATTRPEDGSQARNEEGGTVHGAVLKTTIEIRLKHGPVS</sequence>
<evidence type="ECO:0000313" key="1">
    <source>
        <dbReference type="EMBL" id="KAL1595868.1"/>
    </source>
</evidence>
<protein>
    <submittedName>
        <fullName evidence="1">Uncharacterized protein</fullName>
    </submittedName>
</protein>
<name>A0ABR3QUM7_9PLEO</name>
<dbReference type="Proteomes" id="UP001521785">
    <property type="component" value="Unassembled WGS sequence"/>
</dbReference>
<keyword evidence="2" id="KW-1185">Reference proteome</keyword>
<organism evidence="1 2">
    <name type="scientific">Paraconiothyrium brasiliense</name>
    <dbReference type="NCBI Taxonomy" id="300254"/>
    <lineage>
        <taxon>Eukaryota</taxon>
        <taxon>Fungi</taxon>
        <taxon>Dikarya</taxon>
        <taxon>Ascomycota</taxon>
        <taxon>Pezizomycotina</taxon>
        <taxon>Dothideomycetes</taxon>
        <taxon>Pleosporomycetidae</taxon>
        <taxon>Pleosporales</taxon>
        <taxon>Massarineae</taxon>
        <taxon>Didymosphaeriaceae</taxon>
        <taxon>Paraconiothyrium</taxon>
    </lineage>
</organism>
<proteinExistence type="predicted"/>
<reference evidence="1 2" key="1">
    <citation type="submission" date="2024-02" db="EMBL/GenBank/DDBJ databases">
        <title>De novo assembly and annotation of 12 fungi associated with fruit tree decline syndrome in Ontario, Canada.</title>
        <authorList>
            <person name="Sulman M."/>
            <person name="Ellouze W."/>
            <person name="Ilyukhin E."/>
        </authorList>
    </citation>
    <scope>NUCLEOTIDE SEQUENCE [LARGE SCALE GENOMIC DNA]</scope>
    <source>
        <strain evidence="1 2">M42-189</strain>
    </source>
</reference>
<comment type="caution">
    <text evidence="1">The sequence shown here is derived from an EMBL/GenBank/DDBJ whole genome shotgun (WGS) entry which is preliminary data.</text>
</comment>